<accession>A0A7W6EPZ1</accession>
<name>A0A7W6EPZ1_9BACT</name>
<sequence length="138" mass="15696">MALFIAGIALAFVVVFSILWSAVVYGFSHVSGWQNLAKKFATQPLKEGFYANVTGRVGLSNYNGLLRLAFTQEGMYLHIMPFFQLGHPPLLFPWTKIRHWESKRFFLQTFICCTIDGIQICLPQKYLGTLQSYTSAYS</sequence>
<dbReference type="RefSeq" id="WP_183972946.1">
    <property type="nucleotide sequence ID" value="NZ_JACIBY010000003.1"/>
</dbReference>
<reference evidence="1 2" key="1">
    <citation type="submission" date="2020-08" db="EMBL/GenBank/DDBJ databases">
        <title>Genomic Encyclopedia of Type Strains, Phase IV (KMG-IV): sequencing the most valuable type-strain genomes for metagenomic binning, comparative biology and taxonomic classification.</title>
        <authorList>
            <person name="Goeker M."/>
        </authorList>
    </citation>
    <scope>NUCLEOTIDE SEQUENCE [LARGE SCALE GENOMIC DNA]</scope>
    <source>
        <strain evidence="1 2">DSM 17976</strain>
    </source>
</reference>
<keyword evidence="2" id="KW-1185">Reference proteome</keyword>
<organism evidence="1 2">
    <name type="scientific">Runella defluvii</name>
    <dbReference type="NCBI Taxonomy" id="370973"/>
    <lineage>
        <taxon>Bacteria</taxon>
        <taxon>Pseudomonadati</taxon>
        <taxon>Bacteroidota</taxon>
        <taxon>Cytophagia</taxon>
        <taxon>Cytophagales</taxon>
        <taxon>Spirosomataceae</taxon>
        <taxon>Runella</taxon>
    </lineage>
</organism>
<evidence type="ECO:0000313" key="2">
    <source>
        <dbReference type="Proteomes" id="UP000541352"/>
    </source>
</evidence>
<dbReference type="EMBL" id="JACIBY010000003">
    <property type="protein sequence ID" value="MBB3837973.1"/>
    <property type="molecule type" value="Genomic_DNA"/>
</dbReference>
<proteinExistence type="predicted"/>
<dbReference type="AlphaFoldDB" id="A0A7W6EPZ1"/>
<dbReference type="Proteomes" id="UP000541352">
    <property type="component" value="Unassembled WGS sequence"/>
</dbReference>
<evidence type="ECO:0000313" key="1">
    <source>
        <dbReference type="EMBL" id="MBB3837973.1"/>
    </source>
</evidence>
<gene>
    <name evidence="1" type="ORF">FHS57_001970</name>
</gene>
<protein>
    <submittedName>
        <fullName evidence="1">Uncharacterized protein</fullName>
    </submittedName>
</protein>
<comment type="caution">
    <text evidence="1">The sequence shown here is derived from an EMBL/GenBank/DDBJ whole genome shotgun (WGS) entry which is preliminary data.</text>
</comment>